<dbReference type="RefSeq" id="WP_257028347.1">
    <property type="nucleotide sequence ID" value="NZ_JACCCQ010000001.1"/>
</dbReference>
<name>A0ABX2RR85_9ACTN</name>
<protein>
    <recommendedName>
        <fullName evidence="3">Ankyrin</fullName>
    </recommendedName>
</protein>
<keyword evidence="2" id="KW-1185">Reference proteome</keyword>
<sequence>MITDPATELSGDFDIHLTVRPGPAAGDRLAAFASRYGLKFTDIRLARGAVPAQPMVTGTGSGTLADQRTRAASWAEALRGEGFEVVRTKIEAAPWNTGVPAGDDEARRDPAGRYFEHHLKLLLDAAELEGLATAVEPYGAHLSRNARRERPDGRHERFVTQRCHGVGQRTARHRLAALVEAVRARGHEIVSVEEEYVVADDNAAIDAGWIGGAA</sequence>
<evidence type="ECO:0008006" key="3">
    <source>
        <dbReference type="Google" id="ProtNLM"/>
    </source>
</evidence>
<organism evidence="1 2">
    <name type="scientific">Micromonospora purpureochromogenes</name>
    <dbReference type="NCBI Taxonomy" id="47872"/>
    <lineage>
        <taxon>Bacteria</taxon>
        <taxon>Bacillati</taxon>
        <taxon>Actinomycetota</taxon>
        <taxon>Actinomycetes</taxon>
        <taxon>Micromonosporales</taxon>
        <taxon>Micromonosporaceae</taxon>
        <taxon>Micromonospora</taxon>
    </lineage>
</organism>
<gene>
    <name evidence="1" type="ORF">HDA35_003575</name>
</gene>
<reference evidence="1 2" key="1">
    <citation type="submission" date="2020-07" db="EMBL/GenBank/DDBJ databases">
        <title>Sequencing the genomes of 1000 actinobacteria strains.</title>
        <authorList>
            <person name="Klenk H.-P."/>
        </authorList>
    </citation>
    <scope>NUCLEOTIDE SEQUENCE [LARGE SCALE GENOMIC DNA]</scope>
    <source>
        <strain evidence="1 2">DSM 43814</strain>
    </source>
</reference>
<evidence type="ECO:0000313" key="1">
    <source>
        <dbReference type="EMBL" id="NYF57744.1"/>
    </source>
</evidence>
<dbReference type="EMBL" id="JACCCQ010000001">
    <property type="protein sequence ID" value="NYF57744.1"/>
    <property type="molecule type" value="Genomic_DNA"/>
</dbReference>
<proteinExistence type="predicted"/>
<accession>A0ABX2RR85</accession>
<dbReference type="Proteomes" id="UP000631553">
    <property type="component" value="Unassembled WGS sequence"/>
</dbReference>
<evidence type="ECO:0000313" key="2">
    <source>
        <dbReference type="Proteomes" id="UP000631553"/>
    </source>
</evidence>
<comment type="caution">
    <text evidence="1">The sequence shown here is derived from an EMBL/GenBank/DDBJ whole genome shotgun (WGS) entry which is preliminary data.</text>
</comment>